<reference evidence="1" key="1">
    <citation type="journal article" date="2015" name="Nature">
        <title>Complex archaea that bridge the gap between prokaryotes and eukaryotes.</title>
        <authorList>
            <person name="Spang A."/>
            <person name="Saw J.H."/>
            <person name="Jorgensen S.L."/>
            <person name="Zaremba-Niedzwiedzka K."/>
            <person name="Martijn J."/>
            <person name="Lind A.E."/>
            <person name="van Eijk R."/>
            <person name="Schleper C."/>
            <person name="Guy L."/>
            <person name="Ettema T.J."/>
        </authorList>
    </citation>
    <scope>NUCLEOTIDE SEQUENCE</scope>
</reference>
<comment type="caution">
    <text evidence="1">The sequence shown here is derived from an EMBL/GenBank/DDBJ whole genome shotgun (WGS) entry which is preliminary data.</text>
</comment>
<gene>
    <name evidence="1" type="ORF">LCGC14_1224820</name>
</gene>
<dbReference type="EMBL" id="LAZR01006485">
    <property type="protein sequence ID" value="KKM91809.1"/>
    <property type="molecule type" value="Genomic_DNA"/>
</dbReference>
<organism evidence="1">
    <name type="scientific">marine sediment metagenome</name>
    <dbReference type="NCBI Taxonomy" id="412755"/>
    <lineage>
        <taxon>unclassified sequences</taxon>
        <taxon>metagenomes</taxon>
        <taxon>ecological metagenomes</taxon>
    </lineage>
</organism>
<sequence length="157" mass="18070">MQEEFLSTVRWRPAGVASVRNPEDCWESFSMTTKHLIESEVSLFFTVGGFSKDDEVNFRIQGWPALLAEAEHFINGTIMSMWGYPLPYEFFKYVEANPRPIMIASRELAPIAYLDLTEGLEVDIRTMYGTGEFLYPIVKEVMSRKLKELGPAPYRTQ</sequence>
<accession>A0A0F9LA99</accession>
<name>A0A0F9LA99_9ZZZZ</name>
<evidence type="ECO:0000313" key="1">
    <source>
        <dbReference type="EMBL" id="KKM91809.1"/>
    </source>
</evidence>
<proteinExistence type="predicted"/>
<protein>
    <submittedName>
        <fullName evidence="1">Uncharacterized protein</fullName>
    </submittedName>
</protein>
<dbReference type="AlphaFoldDB" id="A0A0F9LA99"/>